<evidence type="ECO:0000256" key="5">
    <source>
        <dbReference type="ARBA" id="ARBA00023180"/>
    </source>
</evidence>
<feature type="domain" description="Chitin-binding type-2" evidence="8">
    <location>
        <begin position="636"/>
        <end position="693"/>
    </location>
</feature>
<evidence type="ECO:0000256" key="6">
    <source>
        <dbReference type="SAM" id="MobiDB-lite"/>
    </source>
</evidence>
<evidence type="ECO:0000256" key="4">
    <source>
        <dbReference type="ARBA" id="ARBA00023157"/>
    </source>
</evidence>
<evidence type="ECO:0000313" key="10">
    <source>
        <dbReference type="Proteomes" id="UP001153292"/>
    </source>
</evidence>
<dbReference type="InterPro" id="IPR036508">
    <property type="entry name" value="Chitin-bd_dom_sf"/>
</dbReference>
<dbReference type="InterPro" id="IPR002557">
    <property type="entry name" value="Chitin-bd_dom"/>
</dbReference>
<reference evidence="9" key="1">
    <citation type="submission" date="2021-12" db="EMBL/GenBank/DDBJ databases">
        <authorList>
            <person name="King R."/>
        </authorList>
    </citation>
    <scope>NUCLEOTIDE SEQUENCE</scope>
</reference>
<keyword evidence="1" id="KW-0147">Chitin-binding</keyword>
<keyword evidence="5" id="KW-0325">Glycoprotein</keyword>
<keyword evidence="3" id="KW-0677">Repeat</keyword>
<evidence type="ECO:0000256" key="1">
    <source>
        <dbReference type="ARBA" id="ARBA00022669"/>
    </source>
</evidence>
<feature type="domain" description="Chitin-binding type-2" evidence="8">
    <location>
        <begin position="546"/>
        <end position="603"/>
    </location>
</feature>
<keyword evidence="4" id="KW-1015">Disulfide bond</keyword>
<evidence type="ECO:0000256" key="3">
    <source>
        <dbReference type="ARBA" id="ARBA00022737"/>
    </source>
</evidence>
<feature type="region of interest" description="Disordered" evidence="6">
    <location>
        <begin position="188"/>
        <end position="231"/>
    </location>
</feature>
<feature type="domain" description="Chitin-binding type-2" evidence="8">
    <location>
        <begin position="431"/>
        <end position="488"/>
    </location>
</feature>
<feature type="region of interest" description="Disordered" evidence="6">
    <location>
        <begin position="404"/>
        <end position="425"/>
    </location>
</feature>
<accession>A0ABN8EBE7</accession>
<organism evidence="9 10">
    <name type="scientific">Chilo suppressalis</name>
    <name type="common">Asiatic rice borer moth</name>
    <dbReference type="NCBI Taxonomy" id="168631"/>
    <lineage>
        <taxon>Eukaryota</taxon>
        <taxon>Metazoa</taxon>
        <taxon>Ecdysozoa</taxon>
        <taxon>Arthropoda</taxon>
        <taxon>Hexapoda</taxon>
        <taxon>Insecta</taxon>
        <taxon>Pterygota</taxon>
        <taxon>Neoptera</taxon>
        <taxon>Endopterygota</taxon>
        <taxon>Lepidoptera</taxon>
        <taxon>Glossata</taxon>
        <taxon>Ditrysia</taxon>
        <taxon>Pyraloidea</taxon>
        <taxon>Crambidae</taxon>
        <taxon>Crambinae</taxon>
        <taxon>Chilo</taxon>
    </lineage>
</organism>
<feature type="compositionally biased region" description="Acidic residues" evidence="6">
    <location>
        <begin position="508"/>
        <end position="525"/>
    </location>
</feature>
<feature type="signal peptide" evidence="7">
    <location>
        <begin position="1"/>
        <end position="43"/>
    </location>
</feature>
<evidence type="ECO:0000313" key="9">
    <source>
        <dbReference type="EMBL" id="CAH0674526.1"/>
    </source>
</evidence>
<gene>
    <name evidence="9" type="ORF">CHILSU_LOCUS2552</name>
</gene>
<dbReference type="Proteomes" id="UP001153292">
    <property type="component" value="Chromosome 14"/>
</dbReference>
<keyword evidence="10" id="KW-1185">Reference proteome</keyword>
<feature type="region of interest" description="Disordered" evidence="6">
    <location>
        <begin position="609"/>
        <end position="630"/>
    </location>
</feature>
<feature type="domain" description="Chitin-binding type-2" evidence="8">
    <location>
        <begin position="341"/>
        <end position="398"/>
    </location>
</feature>
<proteinExistence type="predicted"/>
<feature type="compositionally biased region" description="Low complexity" evidence="6">
    <location>
        <begin position="210"/>
        <end position="219"/>
    </location>
</feature>
<feature type="domain" description="Chitin-binding type-2" evidence="8">
    <location>
        <begin position="726"/>
        <end position="783"/>
    </location>
</feature>
<keyword evidence="2 7" id="KW-0732">Signal</keyword>
<dbReference type="SMART" id="SM00494">
    <property type="entry name" value="ChtBD2"/>
    <property type="match status" value="8"/>
</dbReference>
<feature type="region of interest" description="Disordered" evidence="6">
    <location>
        <begin position="294"/>
        <end position="327"/>
    </location>
</feature>
<feature type="compositionally biased region" description="Low complexity" evidence="6">
    <location>
        <begin position="294"/>
        <end position="304"/>
    </location>
</feature>
<sequence length="810" mass="87643">MIKWYSQFSAKFRRQRKKSGLFVMKNSALILLCAFALATTTSTDVNSNGCPQDWNIEKLLPHPKCNKFYQCWDGKLIPLTCPSKLYFSVQQNRCEWAEKVDCVDKDIPDDNSGGDDDNVGGGNCDPSLAPQICAVEGSDDVLVANENCNKFYICANGKPFAQKCPDNLLFNPSTDRCDWPKNVDCGDRVIPDDESREDNESSNEDDSDNVCDNGEAAGGDNDDPSSAPEICSAEGSNDVLVAHENCNQFYICANGKPVPRSCPSNLLFNPRTDRCDWSKCVDCGSRVIPDDNCNGDGNNSNGDDNSNENEGDESGENSGDDDVCYNGEVVGGGNDNPSLAAKICSAGDSNDVLVAHENCNQFYICANGKPVPQSCPGNLVFNPSTDHCDWSKCVDCGDRAVPGDENEGTDNNNECDKSSSGAGNDDSSLAAKICSAEDSNDVLVAHENCNQFYICANGKPVPQSCPGNLLFNPSTDRCDWPKCVDCGSRVIPDDDCNDDDNNSNGDDNSNENGDDENGENGDDNDSNSCDNGEVAGSGNDDPSLAANICSAEDSNDVLVAHENCNQFYICANGKPVPQSCPGNLVFNPSTDRCDWSKCVDCGDRAVPGDENEGTDNNNECDKSSSGAGNDDSSLAAKICSAEDSNDVLVAHENCNQFYICANGKPVPQSCPSNLLFNPRTDRCDWSKCVDCGDRAIPADENEETDNNNECAMPVNRAANNDPRQASTICLTENSEGVLVAHENCNQFYICNHSKPVVVDCPPSLLFNPYSDKCDWSHCVECGQRLKPNNPSYGTFNKHLQARQAFRRFFQ</sequence>
<dbReference type="PANTHER" id="PTHR23301">
    <property type="entry name" value="CHITIN BINDING PERITROPHIN-A"/>
    <property type="match status" value="1"/>
</dbReference>
<feature type="compositionally biased region" description="Acidic residues" evidence="6">
    <location>
        <begin position="194"/>
        <end position="209"/>
    </location>
</feature>
<evidence type="ECO:0000256" key="2">
    <source>
        <dbReference type="ARBA" id="ARBA00022729"/>
    </source>
</evidence>
<dbReference type="Gene3D" id="2.170.140.10">
    <property type="entry name" value="Chitin binding domain"/>
    <property type="match status" value="8"/>
</dbReference>
<dbReference type="EMBL" id="OU963907">
    <property type="protein sequence ID" value="CAH0674526.1"/>
    <property type="molecule type" value="Genomic_DNA"/>
</dbReference>
<name>A0ABN8EBE7_CHISP</name>
<evidence type="ECO:0000259" key="8">
    <source>
        <dbReference type="PROSITE" id="PS50940"/>
    </source>
</evidence>
<dbReference type="PROSITE" id="PS50940">
    <property type="entry name" value="CHIT_BIND_II"/>
    <property type="match status" value="8"/>
</dbReference>
<dbReference type="PANTHER" id="PTHR23301:SF0">
    <property type="entry name" value="CHITIN-BINDING TYPE-2 DOMAIN-CONTAINING PROTEIN-RELATED"/>
    <property type="match status" value="1"/>
</dbReference>
<dbReference type="Pfam" id="PF01607">
    <property type="entry name" value="CBM_14"/>
    <property type="match status" value="8"/>
</dbReference>
<feature type="domain" description="Chitin-binding type-2" evidence="8">
    <location>
        <begin position="228"/>
        <end position="285"/>
    </location>
</feature>
<feature type="compositionally biased region" description="Acidic residues" evidence="6">
    <location>
        <begin position="305"/>
        <end position="323"/>
    </location>
</feature>
<dbReference type="InterPro" id="IPR051940">
    <property type="entry name" value="Chitin_bind-dev_reg"/>
</dbReference>
<feature type="region of interest" description="Disordered" evidence="6">
    <location>
        <begin position="497"/>
        <end position="539"/>
    </location>
</feature>
<feature type="chain" id="PRO_5045509772" description="Chitin-binding type-2 domain-containing protein" evidence="7">
    <location>
        <begin position="44"/>
        <end position="810"/>
    </location>
</feature>
<feature type="domain" description="Chitin-binding type-2" evidence="8">
    <location>
        <begin position="47"/>
        <end position="104"/>
    </location>
</feature>
<evidence type="ECO:0000256" key="7">
    <source>
        <dbReference type="SAM" id="SignalP"/>
    </source>
</evidence>
<feature type="domain" description="Chitin-binding type-2" evidence="8">
    <location>
        <begin position="130"/>
        <end position="187"/>
    </location>
</feature>
<protein>
    <recommendedName>
        <fullName evidence="8">Chitin-binding type-2 domain-containing protein</fullName>
    </recommendedName>
</protein>
<dbReference type="SUPFAM" id="SSF57625">
    <property type="entry name" value="Invertebrate chitin-binding proteins"/>
    <property type="match status" value="8"/>
</dbReference>